<feature type="compositionally biased region" description="Basic residues" evidence="1">
    <location>
        <begin position="1379"/>
        <end position="1392"/>
    </location>
</feature>
<feature type="compositionally biased region" description="Acidic residues" evidence="1">
    <location>
        <begin position="865"/>
        <end position="875"/>
    </location>
</feature>
<feature type="compositionally biased region" description="Basic and acidic residues" evidence="1">
    <location>
        <begin position="242"/>
        <end position="273"/>
    </location>
</feature>
<dbReference type="EMBL" id="VSRR010003403">
    <property type="protein sequence ID" value="MPC36001.1"/>
    <property type="molecule type" value="Genomic_DNA"/>
</dbReference>
<proteinExistence type="predicted"/>
<feature type="region of interest" description="Disordered" evidence="1">
    <location>
        <begin position="588"/>
        <end position="636"/>
    </location>
</feature>
<feature type="compositionally biased region" description="Low complexity" evidence="1">
    <location>
        <begin position="1204"/>
        <end position="1220"/>
    </location>
</feature>
<evidence type="ECO:0000256" key="1">
    <source>
        <dbReference type="SAM" id="MobiDB-lite"/>
    </source>
</evidence>
<feature type="compositionally biased region" description="Polar residues" evidence="1">
    <location>
        <begin position="959"/>
        <end position="986"/>
    </location>
</feature>
<feature type="region of interest" description="Disordered" evidence="1">
    <location>
        <begin position="1130"/>
        <end position="1468"/>
    </location>
</feature>
<feature type="region of interest" description="Disordered" evidence="1">
    <location>
        <begin position="1061"/>
        <end position="1088"/>
    </location>
</feature>
<feature type="compositionally biased region" description="Basic and acidic residues" evidence="1">
    <location>
        <begin position="1417"/>
        <end position="1431"/>
    </location>
</feature>
<feature type="compositionally biased region" description="Low complexity" evidence="1">
    <location>
        <begin position="1268"/>
        <end position="1280"/>
    </location>
</feature>
<name>A0A5B7ENG7_PORTR</name>
<feature type="region of interest" description="Disordered" evidence="1">
    <location>
        <begin position="730"/>
        <end position="1016"/>
    </location>
</feature>
<feature type="region of interest" description="Disordered" evidence="1">
    <location>
        <begin position="306"/>
        <end position="470"/>
    </location>
</feature>
<feature type="compositionally biased region" description="Basic and acidic residues" evidence="1">
    <location>
        <begin position="1489"/>
        <end position="1507"/>
    </location>
</feature>
<feature type="compositionally biased region" description="Polar residues" evidence="1">
    <location>
        <begin position="843"/>
        <end position="857"/>
    </location>
</feature>
<feature type="compositionally biased region" description="Basic and acidic residues" evidence="1">
    <location>
        <begin position="333"/>
        <end position="400"/>
    </location>
</feature>
<evidence type="ECO:0000313" key="3">
    <source>
        <dbReference type="Proteomes" id="UP000324222"/>
    </source>
</evidence>
<feature type="compositionally biased region" description="Low complexity" evidence="1">
    <location>
        <begin position="1344"/>
        <end position="1353"/>
    </location>
</feature>
<feature type="compositionally biased region" description="Basic and acidic residues" evidence="1">
    <location>
        <begin position="593"/>
        <end position="617"/>
    </location>
</feature>
<feature type="compositionally biased region" description="Low complexity" evidence="1">
    <location>
        <begin position="1524"/>
        <end position="1541"/>
    </location>
</feature>
<keyword evidence="3" id="KW-1185">Reference proteome</keyword>
<feature type="compositionally biased region" description="Basic and acidic residues" evidence="1">
    <location>
        <begin position="1188"/>
        <end position="1203"/>
    </location>
</feature>
<dbReference type="OrthoDB" id="5917823at2759"/>
<reference evidence="2 3" key="1">
    <citation type="submission" date="2019-05" db="EMBL/GenBank/DDBJ databases">
        <title>Another draft genome of Portunus trituberculatus and its Hox gene families provides insights of decapod evolution.</title>
        <authorList>
            <person name="Jeong J.-H."/>
            <person name="Song I."/>
            <person name="Kim S."/>
            <person name="Choi T."/>
            <person name="Kim D."/>
            <person name="Ryu S."/>
            <person name="Kim W."/>
        </authorList>
    </citation>
    <scope>NUCLEOTIDE SEQUENCE [LARGE SCALE GENOMIC DNA]</scope>
    <source>
        <tissue evidence="2">Muscle</tissue>
    </source>
</reference>
<dbReference type="Proteomes" id="UP000324222">
    <property type="component" value="Unassembled WGS sequence"/>
</dbReference>
<organism evidence="2 3">
    <name type="scientific">Portunus trituberculatus</name>
    <name type="common">Swimming crab</name>
    <name type="synonym">Neptunus trituberculatus</name>
    <dbReference type="NCBI Taxonomy" id="210409"/>
    <lineage>
        <taxon>Eukaryota</taxon>
        <taxon>Metazoa</taxon>
        <taxon>Ecdysozoa</taxon>
        <taxon>Arthropoda</taxon>
        <taxon>Crustacea</taxon>
        <taxon>Multicrustacea</taxon>
        <taxon>Malacostraca</taxon>
        <taxon>Eumalacostraca</taxon>
        <taxon>Eucarida</taxon>
        <taxon>Decapoda</taxon>
        <taxon>Pleocyemata</taxon>
        <taxon>Brachyura</taxon>
        <taxon>Eubrachyura</taxon>
        <taxon>Portunoidea</taxon>
        <taxon>Portunidae</taxon>
        <taxon>Portuninae</taxon>
        <taxon>Portunus</taxon>
    </lineage>
</organism>
<feature type="compositionally biased region" description="Low complexity" evidence="1">
    <location>
        <begin position="1167"/>
        <end position="1186"/>
    </location>
</feature>
<feature type="compositionally biased region" description="Basic and acidic residues" evidence="1">
    <location>
        <begin position="503"/>
        <end position="523"/>
    </location>
</feature>
<feature type="compositionally biased region" description="Basic and acidic residues" evidence="1">
    <location>
        <begin position="930"/>
        <end position="957"/>
    </location>
</feature>
<feature type="compositionally biased region" description="Low complexity" evidence="1">
    <location>
        <begin position="771"/>
        <end position="783"/>
    </location>
</feature>
<feature type="compositionally biased region" description="Basic and acidic residues" evidence="1">
    <location>
        <begin position="411"/>
        <end position="421"/>
    </location>
</feature>
<comment type="caution">
    <text evidence="2">The sequence shown here is derived from an EMBL/GenBank/DDBJ whole genome shotgun (WGS) entry which is preliminary data.</text>
</comment>
<accession>A0A5B7ENG7</accession>
<feature type="compositionally biased region" description="Pro residues" evidence="1">
    <location>
        <begin position="1221"/>
        <end position="1232"/>
    </location>
</feature>
<sequence length="1673" mass="186944">MGNQNSSKGHLVHPPVNWTQSFPREHKRLKKYGATAENKVLPQRIPGQRLRPTENGHILQTKGTISGRRINEFHAPHHPAFPPPMPLHHQPPGMPHPHSASMTALHYPCHQDERAASIHDLRFGRPPSKNYASEPDLRGSASPSVAPMSMPHTIISQSPTKGRIKSKKKYKAPPVPQGEMSTHSLPRGAMRSHSVSDMAGLPHPSHSQNHCAVHFADSIDKEITSSPEGQKRKTRKIGLFRKNNESRRLSSGDDQRSSGEEQERGRASSEARRGGAISPVRYSPREELRERARSLDCLQHELRQSPVVSPVPTAAASMTHLHHPQESRMWSTLERDSRRSARHEVESRRSSTLERESRKSANDSKRITTLEREVQKSHRRMSTLERKVEERKHWTSDSHDNATPSSSSRVSRLDSYRDSSSHRRSSSSGSHPELIQEEIEMKKKEEDRLRSEKEKMKVNKKNSSKAINDEWEKEAEMKKNNNRKLSPSLQAELIHTVNNLRKTSVEQEHKTSTLTRKGKENDRWPANPTSNHSEDVGPIEAQPKTFFFGMEPEVSKDLRSETNTGLHKIKNQEEVSKARNQEEVHINGQTVEFSRRTLERAERSQSRNRSTRKEKTSEITSTAVTHESSKLANHRKLSKDVEDFAVAIERYKMSRLDGESGASGSSRREDGGYHSRQNSGSLYLDNESDGREEGGLCMNLRPTLPRRQLEIPRFSPNAAWRSLSLERSGRHADIHEETQSSEGPDSVFESKIQRFTRPTAPPRGSGEKSADSGISGDAGSPGPTHEFEHLMPTEKTKSSSGPLAVSSPVVSGRAEGRRAWTPAQDLDDNSLDSNGEPADIPTGLSTPPKLTSRSNMFPKTKELSPDAEMELESPGEIETISELISPDDKDHWSKPKKLNAPVVHPQKFNSLRKLKRSVSGAVTGGGHKNYGPDDYHRSKTPDQPRGLQHGDDSHWRDNWSMSRSIPNSLNTCEEQDTISNLSSTRNMKSRSESRIGLSGDTNPDESRSRTPSYLMYGNGGHIMYLPQYDSRRMSHGTAGSEDEVDHYRSPHHKDSRYVAQYSGLPSSPENERKPPSGDEDPALPEAYCGSASIPTTAVAPPPRKLKGKKFSYQSTVRILEMRKLEEKLTREVAEKEKQRIKEMDAMKKVEEEFQRKREREKKKVKQQLKLFHMQQQQQQKLQQSPQHMPRETHNNSYSSDDHPPSSYSSEQHEVSSQASSQPPPLPRSPPPQMCSSFTSLPPELPTEACSGLISGIKSWVKSRKETRSSTSSTTLTSGSRQEPDGAPASSPRKTSDDYHTSGASSPKDSVSPGDPAKQDMRAEIIAASKKRNADNLGRLEKQQSGKSSPQQKSVSILSNVGAKQEGHHSQTSPPDASLHHHHNHHQKHSKHHSKEDARHSQPGDKRRFGTGLMQELSELHQERREYREYRTPSRHSRHSQSPPVGTPGSPLVPVGAIKSSSTTSSNYRRDFCRGNAQVIGLNVVAMKGRRSDESDRYSKHSSEDRRSVSSSGIQRSASVDFLETGSCSSSTSSPSHPSGSHPADPSLSHNYGREIILSIETRLMHVVIPYRRRTEGERDAVACCEWRYSKMVRVVVVVVVVSYGLTYRCLVGVVPAVGLVTACVTTCVTVCVTCVHVCVSSVSLAYPCTLTLPLSHDPRDVAKNSRCYLCKTL</sequence>
<feature type="region of interest" description="Disordered" evidence="1">
    <location>
        <begin position="498"/>
        <end position="538"/>
    </location>
</feature>
<feature type="compositionally biased region" description="Basic and acidic residues" evidence="1">
    <location>
        <begin position="439"/>
        <end position="457"/>
    </location>
</feature>
<feature type="compositionally biased region" description="Basic and acidic residues" evidence="1">
    <location>
        <begin position="785"/>
        <end position="797"/>
    </location>
</feature>
<feature type="compositionally biased region" description="Basic and acidic residues" evidence="1">
    <location>
        <begin position="1331"/>
        <end position="1343"/>
    </location>
</feature>
<protein>
    <submittedName>
        <fullName evidence="2">Uncharacterized protein</fullName>
    </submittedName>
</protein>
<evidence type="ECO:0000313" key="2">
    <source>
        <dbReference type="EMBL" id="MPC36001.1"/>
    </source>
</evidence>
<feature type="compositionally biased region" description="Basic and acidic residues" evidence="1">
    <location>
        <begin position="1130"/>
        <end position="1157"/>
    </location>
</feature>
<feature type="region of interest" description="Disordered" evidence="1">
    <location>
        <begin position="222"/>
        <end position="287"/>
    </location>
</feature>
<feature type="region of interest" description="Disordered" evidence="1">
    <location>
        <begin position="122"/>
        <end position="209"/>
    </location>
</feature>
<feature type="region of interest" description="Disordered" evidence="1">
    <location>
        <begin position="1488"/>
        <end position="1547"/>
    </location>
</feature>
<feature type="compositionally biased region" description="Basic and acidic residues" evidence="1">
    <location>
        <begin position="1393"/>
        <end position="1407"/>
    </location>
</feature>
<feature type="compositionally biased region" description="Basic residues" evidence="1">
    <location>
        <begin position="162"/>
        <end position="171"/>
    </location>
</feature>
<gene>
    <name evidence="2" type="ORF">E2C01_029445</name>
</gene>
<feature type="compositionally biased region" description="Low complexity" evidence="1">
    <location>
        <begin position="140"/>
        <end position="151"/>
    </location>
</feature>
<feature type="region of interest" description="Disordered" evidence="1">
    <location>
        <begin position="657"/>
        <end position="699"/>
    </location>
</feature>